<organism evidence="2 3">
    <name type="scientific">Candidatus Barnesiella excrementipullorum</name>
    <dbReference type="NCBI Taxonomy" id="2838479"/>
    <lineage>
        <taxon>Bacteria</taxon>
        <taxon>Pseudomonadati</taxon>
        <taxon>Bacteroidota</taxon>
        <taxon>Bacteroidia</taxon>
        <taxon>Bacteroidales</taxon>
        <taxon>Barnesiellaceae</taxon>
        <taxon>Barnesiella</taxon>
    </lineage>
</organism>
<dbReference type="SUPFAM" id="SSF56935">
    <property type="entry name" value="Porins"/>
    <property type="match status" value="1"/>
</dbReference>
<name>A0A9D1VR82_9BACT</name>
<evidence type="ECO:0000313" key="2">
    <source>
        <dbReference type="EMBL" id="HIX45133.1"/>
    </source>
</evidence>
<sequence>MSKYKFTAILFAIVAMSCLSFPAATAQTPYSQYGYGTLDDNATGAQRSMGGTGIGMRNNLQINVMNPASYTAIDSLTFMFDFSADYKASWYEENGTSTEGQSGGLNYILMQFPLGKRVAASAGLTPLTHVQYTYGNYISNGSYTRIGEGGISQAFAGVAYEPWDWVSLGVNFGYIFGDIQNAIEVSPEDADAGAYYKILSVSDFRFQAGLQLMHTFAKKHDVTLGFVYTLGKPLLGTAAAYATNSDTTSFNMKSFYSMPHGFGAGVSYVYDKRLTAAVDVRYDLWERAKFFNPNTDSYEKMSNRMKIAAGLEFRPKLLSTSYFDYIRYRIGGYYEQSYIMVGNNHVREYGISCGFGFPFRSDKSMLNIGLEYSHRNSSPNRLLSEDHLSVVVSITFNEMWFWQRKL</sequence>
<dbReference type="Proteomes" id="UP000824246">
    <property type="component" value="Unassembled WGS sequence"/>
</dbReference>
<keyword evidence="1" id="KW-0732">Signal</keyword>
<reference evidence="2" key="1">
    <citation type="journal article" date="2021" name="PeerJ">
        <title>Extensive microbial diversity within the chicken gut microbiome revealed by metagenomics and culture.</title>
        <authorList>
            <person name="Gilroy R."/>
            <person name="Ravi A."/>
            <person name="Getino M."/>
            <person name="Pursley I."/>
            <person name="Horton D.L."/>
            <person name="Alikhan N.F."/>
            <person name="Baker D."/>
            <person name="Gharbi K."/>
            <person name="Hall N."/>
            <person name="Watson M."/>
            <person name="Adriaenssens E.M."/>
            <person name="Foster-Nyarko E."/>
            <person name="Jarju S."/>
            <person name="Secka A."/>
            <person name="Antonio M."/>
            <person name="Oren A."/>
            <person name="Chaudhuri R.R."/>
            <person name="La Ragione R."/>
            <person name="Hildebrand F."/>
            <person name="Pallen M.J."/>
        </authorList>
    </citation>
    <scope>NUCLEOTIDE SEQUENCE</scope>
    <source>
        <strain evidence="2">ChiHjej12B11-16260</strain>
    </source>
</reference>
<evidence type="ECO:0000256" key="1">
    <source>
        <dbReference type="SAM" id="SignalP"/>
    </source>
</evidence>
<feature type="chain" id="PRO_5039028499" evidence="1">
    <location>
        <begin position="27"/>
        <end position="406"/>
    </location>
</feature>
<dbReference type="PROSITE" id="PS51257">
    <property type="entry name" value="PROKAR_LIPOPROTEIN"/>
    <property type="match status" value="1"/>
</dbReference>
<evidence type="ECO:0000313" key="3">
    <source>
        <dbReference type="Proteomes" id="UP000824246"/>
    </source>
</evidence>
<dbReference type="EMBL" id="DXFB01000076">
    <property type="protein sequence ID" value="HIX45133.1"/>
    <property type="molecule type" value="Genomic_DNA"/>
</dbReference>
<comment type="caution">
    <text evidence="2">The sequence shown here is derived from an EMBL/GenBank/DDBJ whole genome shotgun (WGS) entry which is preliminary data.</text>
</comment>
<dbReference type="AlphaFoldDB" id="A0A9D1VR82"/>
<dbReference type="Gene3D" id="2.40.160.60">
    <property type="entry name" value="Outer membrane protein transport protein (OMPP1/FadL/TodX)"/>
    <property type="match status" value="1"/>
</dbReference>
<proteinExistence type="predicted"/>
<protein>
    <submittedName>
        <fullName evidence="2">Uncharacterized protein</fullName>
    </submittedName>
</protein>
<accession>A0A9D1VR82</accession>
<gene>
    <name evidence="2" type="ORF">H9982_02820</name>
</gene>
<feature type="signal peptide" evidence="1">
    <location>
        <begin position="1"/>
        <end position="26"/>
    </location>
</feature>
<reference evidence="2" key="2">
    <citation type="submission" date="2021-04" db="EMBL/GenBank/DDBJ databases">
        <authorList>
            <person name="Gilroy R."/>
        </authorList>
    </citation>
    <scope>NUCLEOTIDE SEQUENCE</scope>
    <source>
        <strain evidence="2">ChiHjej12B11-16260</strain>
    </source>
</reference>